<proteinExistence type="predicted"/>
<reference evidence="3" key="1">
    <citation type="submission" date="2016-06" db="UniProtKB">
        <authorList>
            <consortium name="WormBaseParasite"/>
        </authorList>
    </citation>
    <scope>IDENTIFICATION</scope>
</reference>
<dbReference type="EMBL" id="UYSU01034677">
    <property type="protein sequence ID" value="VDL94868.1"/>
    <property type="molecule type" value="Genomic_DNA"/>
</dbReference>
<dbReference type="AlphaFoldDB" id="A0A183SW85"/>
<sequence length="213" mass="23925">MIKLIQTHCSNPEEKTLSSRKLRDQFMRNGYPKAFIRRCLRVPPGRTQPEPTPTVWHAMTYIKDVSEATERIVAGLGAGIAHRPKATMRSKVMRIKDKLNPNEQLVVVYRTPCQNCFYNYTGQTVSMLGSRIHKHKVAEGRGGGSSQVAAHTYETGHEFNFAATKIIAHARCKTSRESLETWVSDGNSVNRFIDLAPAYRALRSHLRTGTTGV</sequence>
<name>A0A183SW85_SCHSO</name>
<evidence type="ECO:0000313" key="2">
    <source>
        <dbReference type="Proteomes" id="UP000275846"/>
    </source>
</evidence>
<accession>A0A183SW85</accession>
<reference evidence="1 2" key="2">
    <citation type="submission" date="2018-11" db="EMBL/GenBank/DDBJ databases">
        <authorList>
            <consortium name="Pathogen Informatics"/>
        </authorList>
    </citation>
    <scope>NUCLEOTIDE SEQUENCE [LARGE SCALE GENOMIC DNA]</scope>
    <source>
        <strain evidence="1 2">NST_G2</strain>
    </source>
</reference>
<evidence type="ECO:0000313" key="1">
    <source>
        <dbReference type="EMBL" id="VDL94868.1"/>
    </source>
</evidence>
<dbReference type="OrthoDB" id="6274432at2759"/>
<gene>
    <name evidence="1" type="ORF">SSLN_LOCUS8483</name>
</gene>
<evidence type="ECO:0000313" key="3">
    <source>
        <dbReference type="WBParaSite" id="SSLN_0000881601-mRNA-1"/>
    </source>
</evidence>
<protein>
    <submittedName>
        <fullName evidence="1 3">Uncharacterized protein</fullName>
    </submittedName>
</protein>
<dbReference type="Proteomes" id="UP000275846">
    <property type="component" value="Unassembled WGS sequence"/>
</dbReference>
<keyword evidence="2" id="KW-1185">Reference proteome</keyword>
<dbReference type="WBParaSite" id="SSLN_0000881601-mRNA-1">
    <property type="protein sequence ID" value="SSLN_0000881601-mRNA-1"/>
    <property type="gene ID" value="SSLN_0000881601"/>
</dbReference>
<organism evidence="3">
    <name type="scientific">Schistocephalus solidus</name>
    <name type="common">Tapeworm</name>
    <dbReference type="NCBI Taxonomy" id="70667"/>
    <lineage>
        <taxon>Eukaryota</taxon>
        <taxon>Metazoa</taxon>
        <taxon>Spiralia</taxon>
        <taxon>Lophotrochozoa</taxon>
        <taxon>Platyhelminthes</taxon>
        <taxon>Cestoda</taxon>
        <taxon>Eucestoda</taxon>
        <taxon>Diphyllobothriidea</taxon>
        <taxon>Diphyllobothriidae</taxon>
        <taxon>Schistocephalus</taxon>
    </lineage>
</organism>